<evidence type="ECO:0000313" key="3">
    <source>
        <dbReference type="EMBL" id="KQC29383.1"/>
    </source>
</evidence>
<sequence>MAQKGKFSAALSYPLPFGDTYFKENYTGNIDVGAQYRFANSEFLNFGVSANASFYAFENENFTTQPDINARFVQPRLFGELHVGRLRVQVGGGYSFATFSTENALEPGRTEKVKDNTNGPNINAAVSIDIVKGLFVVAQYDYIKISAFGSLEDIDFNRQVNLFKVGLGYRL</sequence>
<dbReference type="Proteomes" id="UP000050827">
    <property type="component" value="Unassembled WGS sequence"/>
</dbReference>
<evidence type="ECO:0000313" key="4">
    <source>
        <dbReference type="Proteomes" id="UP000050827"/>
    </source>
</evidence>
<dbReference type="Gene3D" id="2.40.160.20">
    <property type="match status" value="1"/>
</dbReference>
<keyword evidence="4" id="KW-1185">Reference proteome</keyword>
<feature type="domain" description="Outer membrane protein beta-barrel" evidence="2">
    <location>
        <begin position="19"/>
        <end position="170"/>
    </location>
</feature>
<evidence type="ECO:0000256" key="1">
    <source>
        <dbReference type="ARBA" id="ARBA00022729"/>
    </source>
</evidence>
<dbReference type="InterPro" id="IPR027385">
    <property type="entry name" value="Beta-barrel_OMP"/>
</dbReference>
<gene>
    <name evidence="3" type="ORF">AAY42_05300</name>
</gene>
<protein>
    <recommendedName>
        <fullName evidence="2">Outer membrane protein beta-barrel domain-containing protein</fullName>
    </recommendedName>
</protein>
<dbReference type="AlphaFoldDB" id="A0A0Q1DKK0"/>
<dbReference type="SUPFAM" id="SSF56925">
    <property type="entry name" value="OMPA-like"/>
    <property type="match status" value="1"/>
</dbReference>
<dbReference type="Pfam" id="PF13505">
    <property type="entry name" value="OMP_b-brl"/>
    <property type="match status" value="1"/>
</dbReference>
<dbReference type="InterPro" id="IPR011250">
    <property type="entry name" value="OMP/PagP_B-barrel"/>
</dbReference>
<reference evidence="3 4" key="1">
    <citation type="submission" date="2015-04" db="EMBL/GenBank/DDBJ databases">
        <title>Complete genome of flavobacterium.</title>
        <authorList>
            <person name="Kwon Y.M."/>
            <person name="Kim S.-J."/>
        </authorList>
    </citation>
    <scope>NUCLEOTIDE SEQUENCE [LARGE SCALE GENOMIC DNA]</scope>
    <source>
        <strain evidence="3 4">DK169</strain>
    </source>
</reference>
<organism evidence="3 4">
    <name type="scientific">Flagellimonas eckloniae</name>
    <dbReference type="NCBI Taxonomy" id="346185"/>
    <lineage>
        <taxon>Bacteria</taxon>
        <taxon>Pseudomonadati</taxon>
        <taxon>Bacteroidota</taxon>
        <taxon>Flavobacteriia</taxon>
        <taxon>Flavobacteriales</taxon>
        <taxon>Flavobacteriaceae</taxon>
        <taxon>Flagellimonas</taxon>
    </lineage>
</organism>
<comment type="caution">
    <text evidence="3">The sequence shown here is derived from an EMBL/GenBank/DDBJ whole genome shotgun (WGS) entry which is preliminary data.</text>
</comment>
<dbReference type="EMBL" id="LCTZ01000002">
    <property type="protein sequence ID" value="KQC29383.1"/>
    <property type="molecule type" value="Genomic_DNA"/>
</dbReference>
<keyword evidence="1" id="KW-0732">Signal</keyword>
<evidence type="ECO:0000259" key="2">
    <source>
        <dbReference type="Pfam" id="PF13505"/>
    </source>
</evidence>
<name>A0A0Q1DKK0_9FLAO</name>
<proteinExistence type="predicted"/>
<accession>A0A0Q1DKK0</accession>